<keyword evidence="7 11" id="KW-1133">Transmembrane helix</keyword>
<dbReference type="PROSITE" id="PS00605">
    <property type="entry name" value="ATPASE_C"/>
    <property type="match status" value="1"/>
</dbReference>
<dbReference type="Proteomes" id="UP000199024">
    <property type="component" value="Unassembled WGS sequence"/>
</dbReference>
<dbReference type="GO" id="GO:0046933">
    <property type="term" value="F:proton-transporting ATP synthase activity, rotational mechanism"/>
    <property type="evidence" value="ECO:0007669"/>
    <property type="project" value="UniProtKB-UniRule"/>
</dbReference>
<keyword evidence="11" id="KW-0066">ATP synthesis</keyword>
<name>A0A1I6MFK3_9BACT</name>
<evidence type="ECO:0000256" key="1">
    <source>
        <dbReference type="ARBA" id="ARBA00004141"/>
    </source>
</evidence>
<dbReference type="InterPro" id="IPR035921">
    <property type="entry name" value="F/V-ATP_Csub_sf"/>
</dbReference>
<keyword evidence="11" id="KW-1003">Cell membrane</keyword>
<evidence type="ECO:0000259" key="12">
    <source>
        <dbReference type="Pfam" id="PF00137"/>
    </source>
</evidence>
<dbReference type="InterPro" id="IPR038662">
    <property type="entry name" value="ATP_synth_F0_csu_sf"/>
</dbReference>
<proteinExistence type="inferred from homology"/>
<gene>
    <name evidence="11" type="primary">atpE</name>
    <name evidence="13" type="ORF">SAMN05421771_2525</name>
</gene>
<comment type="function">
    <text evidence="11">Key component of the F(0) channel; it plays a direct role in translocation across the membrane. A homomeric c-ring of between 10-14 subunits forms the central stalk rotor element with the F(1) delta and epsilon subunits.</text>
</comment>
<keyword evidence="6 11" id="KW-0375">Hydrogen ion transport</keyword>
<evidence type="ECO:0000313" key="14">
    <source>
        <dbReference type="Proteomes" id="UP000199024"/>
    </source>
</evidence>
<evidence type="ECO:0000256" key="6">
    <source>
        <dbReference type="ARBA" id="ARBA00022781"/>
    </source>
</evidence>
<sequence>MCQYGAVQREGVSTVNINHPLAANLGGMEFHMKMLKVMQYVFMTLAVMLVASPAFAQTAAGDGSGQWVPLAAGLGMALAAGLCGLGQGKATASATEALARNPGARPGIFVFLILGLAFIESLALFTFVIIFLKVKAS</sequence>
<protein>
    <recommendedName>
        <fullName evidence="11">ATP synthase subunit c</fullName>
    </recommendedName>
    <alternativeName>
        <fullName evidence="11">ATP synthase F(0) sector subunit c</fullName>
    </alternativeName>
    <alternativeName>
        <fullName evidence="11">F-type ATPase subunit c</fullName>
        <shortName evidence="11">F-ATPase subunit c</shortName>
    </alternativeName>
    <alternativeName>
        <fullName evidence="11">Lipid-binding protein</fullName>
    </alternativeName>
</protein>
<dbReference type="CDD" id="cd18121">
    <property type="entry name" value="ATP-synt_Fo_c"/>
    <property type="match status" value="1"/>
</dbReference>
<comment type="subcellular location">
    <subcellularLocation>
        <location evidence="11">Cell membrane</location>
        <topology evidence="11">Multi-pass membrane protein</topology>
    </subcellularLocation>
    <subcellularLocation>
        <location evidence="1">Membrane</location>
        <topology evidence="1">Multi-pass membrane protein</topology>
    </subcellularLocation>
</comment>
<feature type="transmembrane region" description="Helical" evidence="11">
    <location>
        <begin position="107"/>
        <end position="132"/>
    </location>
</feature>
<evidence type="ECO:0000256" key="2">
    <source>
        <dbReference type="ARBA" id="ARBA00006704"/>
    </source>
</evidence>
<dbReference type="GO" id="GO:0045259">
    <property type="term" value="C:proton-transporting ATP synthase complex"/>
    <property type="evidence" value="ECO:0007669"/>
    <property type="project" value="UniProtKB-KW"/>
</dbReference>
<dbReference type="STRING" id="474950.SAMN05421771_2525"/>
<accession>A0A1I6MFK3</accession>
<dbReference type="InterPro" id="IPR020537">
    <property type="entry name" value="ATP_synth_F0_csu_DDCD_BS"/>
</dbReference>
<comment type="function">
    <text evidence="11">F(1)F(0) ATP synthase produces ATP from ADP in the presence of a proton or sodium gradient. F-type ATPases consist of two structural domains, F(1) containing the extramembraneous catalytic core and F(0) containing the membrane proton channel, linked together by a central stalk and a peripheral stalk. During catalysis, ATP synthesis in the catalytic domain of F(1) is coupled via a rotary mechanism of the central stalk subunits to proton translocation.</text>
</comment>
<evidence type="ECO:0000256" key="5">
    <source>
        <dbReference type="ARBA" id="ARBA00022692"/>
    </source>
</evidence>
<evidence type="ECO:0000256" key="7">
    <source>
        <dbReference type="ARBA" id="ARBA00022989"/>
    </source>
</evidence>
<dbReference type="Gene3D" id="1.20.20.10">
    <property type="entry name" value="F1F0 ATP synthase subunit C"/>
    <property type="match status" value="1"/>
</dbReference>
<keyword evidence="14" id="KW-1185">Reference proteome</keyword>
<comment type="caution">
    <text evidence="11">Lacks conserved residue(s) required for the propagation of feature annotation.</text>
</comment>
<feature type="transmembrane region" description="Helical" evidence="11">
    <location>
        <begin position="37"/>
        <end position="55"/>
    </location>
</feature>
<evidence type="ECO:0000256" key="9">
    <source>
        <dbReference type="ARBA" id="ARBA00023121"/>
    </source>
</evidence>
<comment type="similarity">
    <text evidence="2 11">Belongs to the ATPase C chain family.</text>
</comment>
<dbReference type="InterPro" id="IPR000454">
    <property type="entry name" value="ATP_synth_F0_csu"/>
</dbReference>
<keyword evidence="9 11" id="KW-0446">Lipid-binding</keyword>
<dbReference type="HAMAP" id="MF_01396">
    <property type="entry name" value="ATP_synth_c_bact"/>
    <property type="match status" value="1"/>
</dbReference>
<dbReference type="GO" id="GO:0005886">
    <property type="term" value="C:plasma membrane"/>
    <property type="evidence" value="ECO:0007669"/>
    <property type="project" value="UniProtKB-SubCell"/>
</dbReference>
<evidence type="ECO:0000256" key="3">
    <source>
        <dbReference type="ARBA" id="ARBA00022448"/>
    </source>
</evidence>
<dbReference type="EMBL" id="FOZL01000001">
    <property type="protein sequence ID" value="SFS14401.1"/>
    <property type="molecule type" value="Genomic_DNA"/>
</dbReference>
<evidence type="ECO:0000313" key="13">
    <source>
        <dbReference type="EMBL" id="SFS14401.1"/>
    </source>
</evidence>
<reference evidence="13 14" key="1">
    <citation type="submission" date="2016-10" db="EMBL/GenBank/DDBJ databases">
        <authorList>
            <person name="de Groot N.N."/>
        </authorList>
    </citation>
    <scope>NUCLEOTIDE SEQUENCE [LARGE SCALE GENOMIC DNA]</scope>
    <source>
        <strain evidence="13 14">DSM 21001</strain>
    </source>
</reference>
<dbReference type="InterPro" id="IPR002379">
    <property type="entry name" value="ATPase_proteolipid_c-like_dom"/>
</dbReference>
<keyword evidence="4 11" id="KW-0138">CF(0)</keyword>
<evidence type="ECO:0000256" key="8">
    <source>
        <dbReference type="ARBA" id="ARBA00023065"/>
    </source>
</evidence>
<keyword evidence="3 11" id="KW-0813">Transport</keyword>
<dbReference type="AlphaFoldDB" id="A0A1I6MFK3"/>
<feature type="transmembrane region" description="Helical" evidence="11">
    <location>
        <begin position="67"/>
        <end position="86"/>
    </location>
</feature>
<dbReference type="SUPFAM" id="SSF81333">
    <property type="entry name" value="F1F0 ATP synthase subunit C"/>
    <property type="match status" value="1"/>
</dbReference>
<evidence type="ECO:0000256" key="4">
    <source>
        <dbReference type="ARBA" id="ARBA00022547"/>
    </source>
</evidence>
<organism evidence="13 14">
    <name type="scientific">Granulicella pectinivorans</name>
    <dbReference type="NCBI Taxonomy" id="474950"/>
    <lineage>
        <taxon>Bacteria</taxon>
        <taxon>Pseudomonadati</taxon>
        <taxon>Acidobacteriota</taxon>
        <taxon>Terriglobia</taxon>
        <taxon>Terriglobales</taxon>
        <taxon>Acidobacteriaceae</taxon>
        <taxon>Granulicella</taxon>
    </lineage>
</organism>
<dbReference type="GO" id="GO:0033177">
    <property type="term" value="C:proton-transporting two-sector ATPase complex, proton-transporting domain"/>
    <property type="evidence" value="ECO:0007669"/>
    <property type="project" value="InterPro"/>
</dbReference>
<keyword evidence="8 11" id="KW-0406">Ion transport</keyword>
<evidence type="ECO:0000256" key="11">
    <source>
        <dbReference type="HAMAP-Rule" id="MF_01396"/>
    </source>
</evidence>
<feature type="domain" description="V-ATPase proteolipid subunit C-like" evidence="12">
    <location>
        <begin position="70"/>
        <end position="132"/>
    </location>
</feature>
<keyword evidence="10 11" id="KW-0472">Membrane</keyword>
<dbReference type="Pfam" id="PF00137">
    <property type="entry name" value="ATP-synt_C"/>
    <property type="match status" value="1"/>
</dbReference>
<dbReference type="PRINTS" id="PR00124">
    <property type="entry name" value="ATPASEC"/>
</dbReference>
<evidence type="ECO:0000256" key="10">
    <source>
        <dbReference type="ARBA" id="ARBA00023136"/>
    </source>
</evidence>
<feature type="site" description="Reversibly protonated during proton transport" evidence="11">
    <location>
        <position position="120"/>
    </location>
</feature>
<keyword evidence="5 11" id="KW-0812">Transmembrane</keyword>
<dbReference type="GO" id="GO:0008289">
    <property type="term" value="F:lipid binding"/>
    <property type="evidence" value="ECO:0007669"/>
    <property type="project" value="UniProtKB-KW"/>
</dbReference>